<keyword evidence="2" id="KW-0805">Transcription regulation</keyword>
<keyword evidence="4" id="KW-0804">Transcription</keyword>
<reference evidence="6 7" key="1">
    <citation type="submission" date="2019-02" db="EMBL/GenBank/DDBJ databases">
        <title>Draft genome sequence of Amycolatopsis sp. 8-3EHSu isolated from roots of Suaeda maritima.</title>
        <authorList>
            <person name="Duangmal K."/>
            <person name="Chantavorakit T."/>
        </authorList>
    </citation>
    <scope>NUCLEOTIDE SEQUENCE [LARGE SCALE GENOMIC DNA]</scope>
    <source>
        <strain evidence="6 7">8-3EHSu</strain>
    </source>
</reference>
<dbReference type="OrthoDB" id="3176554at2"/>
<dbReference type="RefSeq" id="WP_130478968.1">
    <property type="nucleotide sequence ID" value="NZ_SFCC01000018.1"/>
</dbReference>
<dbReference type="PANTHER" id="PTHR30346">
    <property type="entry name" value="TRANSCRIPTIONAL DUAL REGULATOR HCAR-RELATED"/>
    <property type="match status" value="1"/>
</dbReference>
<protein>
    <submittedName>
        <fullName evidence="6">LysR family transcriptional regulator</fullName>
    </submittedName>
</protein>
<dbReference type="GO" id="GO:0003677">
    <property type="term" value="F:DNA binding"/>
    <property type="evidence" value="ECO:0007669"/>
    <property type="project" value="UniProtKB-KW"/>
</dbReference>
<dbReference type="Proteomes" id="UP000292003">
    <property type="component" value="Unassembled WGS sequence"/>
</dbReference>
<dbReference type="InterPro" id="IPR005119">
    <property type="entry name" value="LysR_subst-bd"/>
</dbReference>
<dbReference type="FunFam" id="1.10.10.10:FF:000001">
    <property type="entry name" value="LysR family transcriptional regulator"/>
    <property type="match status" value="1"/>
</dbReference>
<sequence>MFSLTQLHSFVAVAEELHYGRAAARLSMTQPPLSRRIQLLERELGVALFDRGGRAVRLTPAGREFLVDARRILHLAEQATLAVRRVPAGERGRVVLGFTATTAYSFLGTALAAVRDRLPHVDLVLREMVSGAQAEALLAGELDLGLVRPPVTGSDVVTAPLLREPLLAAMPADDPLAASATVPVADFDGRPFIMYSPVESRYFHEVLIGVFRGAGVAPDYVQHASQIHTVLALVRAGLGVALVPAAASVLHLDDVVLRPVSGIEPHPIELHAMWRSGNDNPALAALLPVIRAAPGVTR</sequence>
<dbReference type="InterPro" id="IPR036390">
    <property type="entry name" value="WH_DNA-bd_sf"/>
</dbReference>
<dbReference type="PANTHER" id="PTHR30346:SF0">
    <property type="entry name" value="HCA OPERON TRANSCRIPTIONAL ACTIVATOR HCAR"/>
    <property type="match status" value="1"/>
</dbReference>
<accession>A0A4Q7J0L1</accession>
<evidence type="ECO:0000256" key="1">
    <source>
        <dbReference type="ARBA" id="ARBA00009437"/>
    </source>
</evidence>
<proteinExistence type="inferred from homology"/>
<dbReference type="PRINTS" id="PR00039">
    <property type="entry name" value="HTHLYSR"/>
</dbReference>
<dbReference type="GO" id="GO:0032993">
    <property type="term" value="C:protein-DNA complex"/>
    <property type="evidence" value="ECO:0007669"/>
    <property type="project" value="TreeGrafter"/>
</dbReference>
<dbReference type="CDD" id="cd08447">
    <property type="entry name" value="PBP2_LTTR_aromatics_like_1"/>
    <property type="match status" value="1"/>
</dbReference>
<dbReference type="PROSITE" id="PS50931">
    <property type="entry name" value="HTH_LYSR"/>
    <property type="match status" value="1"/>
</dbReference>
<keyword evidence="3" id="KW-0238">DNA-binding</keyword>
<dbReference type="Gene3D" id="1.10.10.10">
    <property type="entry name" value="Winged helix-like DNA-binding domain superfamily/Winged helix DNA-binding domain"/>
    <property type="match status" value="1"/>
</dbReference>
<dbReference type="Gene3D" id="3.40.190.10">
    <property type="entry name" value="Periplasmic binding protein-like II"/>
    <property type="match status" value="2"/>
</dbReference>
<evidence type="ECO:0000313" key="6">
    <source>
        <dbReference type="EMBL" id="RZQ60268.1"/>
    </source>
</evidence>
<dbReference type="SUPFAM" id="SSF53850">
    <property type="entry name" value="Periplasmic binding protein-like II"/>
    <property type="match status" value="1"/>
</dbReference>
<evidence type="ECO:0000256" key="2">
    <source>
        <dbReference type="ARBA" id="ARBA00023015"/>
    </source>
</evidence>
<feature type="domain" description="HTH lysR-type" evidence="5">
    <location>
        <begin position="2"/>
        <end position="59"/>
    </location>
</feature>
<dbReference type="InterPro" id="IPR000847">
    <property type="entry name" value="LysR_HTH_N"/>
</dbReference>
<organism evidence="6 7">
    <name type="scientific">Amycolatopsis suaedae</name>
    <dbReference type="NCBI Taxonomy" id="2510978"/>
    <lineage>
        <taxon>Bacteria</taxon>
        <taxon>Bacillati</taxon>
        <taxon>Actinomycetota</taxon>
        <taxon>Actinomycetes</taxon>
        <taxon>Pseudonocardiales</taxon>
        <taxon>Pseudonocardiaceae</taxon>
        <taxon>Amycolatopsis</taxon>
    </lineage>
</organism>
<comment type="caution">
    <text evidence="6">The sequence shown here is derived from an EMBL/GenBank/DDBJ whole genome shotgun (WGS) entry which is preliminary data.</text>
</comment>
<dbReference type="Pfam" id="PF03466">
    <property type="entry name" value="LysR_substrate"/>
    <property type="match status" value="1"/>
</dbReference>
<dbReference type="GO" id="GO:0003700">
    <property type="term" value="F:DNA-binding transcription factor activity"/>
    <property type="evidence" value="ECO:0007669"/>
    <property type="project" value="InterPro"/>
</dbReference>
<dbReference type="InterPro" id="IPR036388">
    <property type="entry name" value="WH-like_DNA-bd_sf"/>
</dbReference>
<keyword evidence="7" id="KW-1185">Reference proteome</keyword>
<name>A0A4Q7J0L1_9PSEU</name>
<evidence type="ECO:0000256" key="3">
    <source>
        <dbReference type="ARBA" id="ARBA00023125"/>
    </source>
</evidence>
<evidence type="ECO:0000313" key="7">
    <source>
        <dbReference type="Proteomes" id="UP000292003"/>
    </source>
</evidence>
<dbReference type="Pfam" id="PF00126">
    <property type="entry name" value="HTH_1"/>
    <property type="match status" value="1"/>
</dbReference>
<evidence type="ECO:0000259" key="5">
    <source>
        <dbReference type="PROSITE" id="PS50931"/>
    </source>
</evidence>
<dbReference type="EMBL" id="SFCC01000018">
    <property type="protein sequence ID" value="RZQ60268.1"/>
    <property type="molecule type" value="Genomic_DNA"/>
</dbReference>
<dbReference type="AlphaFoldDB" id="A0A4Q7J0L1"/>
<dbReference type="SUPFAM" id="SSF46785">
    <property type="entry name" value="Winged helix' DNA-binding domain"/>
    <property type="match status" value="1"/>
</dbReference>
<evidence type="ECO:0000256" key="4">
    <source>
        <dbReference type="ARBA" id="ARBA00023163"/>
    </source>
</evidence>
<comment type="similarity">
    <text evidence="1">Belongs to the LysR transcriptional regulatory family.</text>
</comment>
<gene>
    <name evidence="6" type="ORF">EWH70_30255</name>
</gene>